<evidence type="ECO:0000313" key="1">
    <source>
        <dbReference type="EMBL" id="KAF5345599.1"/>
    </source>
</evidence>
<evidence type="ECO:0000313" key="2">
    <source>
        <dbReference type="Proteomes" id="UP000559027"/>
    </source>
</evidence>
<dbReference type="Proteomes" id="UP000559027">
    <property type="component" value="Unassembled WGS sequence"/>
</dbReference>
<dbReference type="AlphaFoldDB" id="A0A8H5FQN1"/>
<gene>
    <name evidence="1" type="ORF">D9756_011046</name>
</gene>
<accession>A0A8H5FQN1</accession>
<dbReference type="EMBL" id="JAACJO010000043">
    <property type="protein sequence ID" value="KAF5345599.1"/>
    <property type="molecule type" value="Genomic_DNA"/>
</dbReference>
<keyword evidence="2" id="KW-1185">Reference proteome</keyword>
<comment type="caution">
    <text evidence="1">The sequence shown here is derived from an EMBL/GenBank/DDBJ whole genome shotgun (WGS) entry which is preliminary data.</text>
</comment>
<protein>
    <submittedName>
        <fullName evidence="1">Uncharacterized protein</fullName>
    </submittedName>
</protein>
<proteinExistence type="predicted"/>
<organism evidence="1 2">
    <name type="scientific">Leucocoprinus leucothites</name>
    <dbReference type="NCBI Taxonomy" id="201217"/>
    <lineage>
        <taxon>Eukaryota</taxon>
        <taxon>Fungi</taxon>
        <taxon>Dikarya</taxon>
        <taxon>Basidiomycota</taxon>
        <taxon>Agaricomycotina</taxon>
        <taxon>Agaricomycetes</taxon>
        <taxon>Agaricomycetidae</taxon>
        <taxon>Agaricales</taxon>
        <taxon>Agaricineae</taxon>
        <taxon>Agaricaceae</taxon>
        <taxon>Leucocoprinus</taxon>
    </lineage>
</organism>
<name>A0A8H5FQN1_9AGAR</name>
<reference evidence="1 2" key="1">
    <citation type="journal article" date="2020" name="ISME J.">
        <title>Uncovering the hidden diversity of litter-decomposition mechanisms in mushroom-forming fungi.</title>
        <authorList>
            <person name="Floudas D."/>
            <person name="Bentzer J."/>
            <person name="Ahren D."/>
            <person name="Johansson T."/>
            <person name="Persson P."/>
            <person name="Tunlid A."/>
        </authorList>
    </citation>
    <scope>NUCLEOTIDE SEQUENCE [LARGE SCALE GENOMIC DNA]</scope>
    <source>
        <strain evidence="1 2">CBS 146.42</strain>
    </source>
</reference>
<sequence>MCSIPVLTLRDLTALSDADKSVVLQLVGIIEPTVTGIANAIVQLPNIARSASVPPPNLNVMDADMMGMNITQLVQSTPEVLRHLANVTGDIV</sequence>